<sequence length="258" mass="26912">MEDSTPPALARHSTARRRFGLTTGRWAAPIGSLSQTPTAYYGDRPVAGRDAFSTPETADRRMVWVDAVGGFLLCLGDEVAIGQPDGGDKGAAEPTVGVLAGLSRRHAVITRQGGVHVLDPLGPVALDGRPLSGPTVLPTTAMLKLGDRVEMRFSRPHALSATARLEMLSGHRTSPACDAIVLMAESCVLGPKETSHIRCPGWSGEAILTRSGGEISCRANVPLAVSGVRATGPVRAAPGARIEGQDFSFSVELAVESG</sequence>
<evidence type="ECO:0000313" key="2">
    <source>
        <dbReference type="Proteomes" id="UP000315440"/>
    </source>
</evidence>
<organism evidence="1 2">
    <name type="scientific">Pseudobythopirellula maris</name>
    <dbReference type="NCBI Taxonomy" id="2527991"/>
    <lineage>
        <taxon>Bacteria</taxon>
        <taxon>Pseudomonadati</taxon>
        <taxon>Planctomycetota</taxon>
        <taxon>Planctomycetia</taxon>
        <taxon>Pirellulales</taxon>
        <taxon>Lacipirellulaceae</taxon>
        <taxon>Pseudobythopirellula</taxon>
    </lineage>
</organism>
<protein>
    <recommendedName>
        <fullName evidence="3">FHA domain-containing protein</fullName>
    </recommendedName>
</protein>
<keyword evidence="2" id="KW-1185">Reference proteome</keyword>
<proteinExistence type="predicted"/>
<gene>
    <name evidence="1" type="ORF">Mal64_23390</name>
</gene>
<comment type="caution">
    <text evidence="1">The sequence shown here is derived from an EMBL/GenBank/DDBJ whole genome shotgun (WGS) entry which is preliminary data.</text>
</comment>
<dbReference type="CDD" id="cd00060">
    <property type="entry name" value="FHA"/>
    <property type="match status" value="1"/>
</dbReference>
<dbReference type="SUPFAM" id="SSF49879">
    <property type="entry name" value="SMAD/FHA domain"/>
    <property type="match status" value="1"/>
</dbReference>
<name>A0A5C5ZPX3_9BACT</name>
<dbReference type="EMBL" id="SJPQ01000002">
    <property type="protein sequence ID" value="TWT88851.1"/>
    <property type="molecule type" value="Genomic_DNA"/>
</dbReference>
<evidence type="ECO:0008006" key="3">
    <source>
        <dbReference type="Google" id="ProtNLM"/>
    </source>
</evidence>
<dbReference type="RefSeq" id="WP_146400262.1">
    <property type="nucleotide sequence ID" value="NZ_SJPQ01000002.1"/>
</dbReference>
<dbReference type="OrthoDB" id="260494at2"/>
<accession>A0A5C5ZPX3</accession>
<reference evidence="1 2" key="1">
    <citation type="submission" date="2019-02" db="EMBL/GenBank/DDBJ databases">
        <title>Deep-cultivation of Planctomycetes and their phenomic and genomic characterization uncovers novel biology.</title>
        <authorList>
            <person name="Wiegand S."/>
            <person name="Jogler M."/>
            <person name="Boedeker C."/>
            <person name="Pinto D."/>
            <person name="Vollmers J."/>
            <person name="Rivas-Marin E."/>
            <person name="Kohn T."/>
            <person name="Peeters S.H."/>
            <person name="Heuer A."/>
            <person name="Rast P."/>
            <person name="Oberbeckmann S."/>
            <person name="Bunk B."/>
            <person name="Jeske O."/>
            <person name="Meyerdierks A."/>
            <person name="Storesund J.E."/>
            <person name="Kallscheuer N."/>
            <person name="Luecker S."/>
            <person name="Lage O.M."/>
            <person name="Pohl T."/>
            <person name="Merkel B.J."/>
            <person name="Hornburger P."/>
            <person name="Mueller R.-W."/>
            <person name="Bruemmer F."/>
            <person name="Labrenz M."/>
            <person name="Spormann A.M."/>
            <person name="Op Den Camp H."/>
            <person name="Overmann J."/>
            <person name="Amann R."/>
            <person name="Jetten M.S.M."/>
            <person name="Mascher T."/>
            <person name="Medema M.H."/>
            <person name="Devos D.P."/>
            <person name="Kaster A.-K."/>
            <person name="Ovreas L."/>
            <person name="Rohde M."/>
            <person name="Galperin M.Y."/>
            <person name="Jogler C."/>
        </authorList>
    </citation>
    <scope>NUCLEOTIDE SEQUENCE [LARGE SCALE GENOMIC DNA]</scope>
    <source>
        <strain evidence="1 2">Mal64</strain>
    </source>
</reference>
<dbReference type="Proteomes" id="UP000315440">
    <property type="component" value="Unassembled WGS sequence"/>
</dbReference>
<dbReference type="InterPro" id="IPR008984">
    <property type="entry name" value="SMAD_FHA_dom_sf"/>
</dbReference>
<dbReference type="AlphaFoldDB" id="A0A5C5ZPX3"/>
<evidence type="ECO:0000313" key="1">
    <source>
        <dbReference type="EMBL" id="TWT88851.1"/>
    </source>
</evidence>